<evidence type="ECO:0000313" key="3">
    <source>
        <dbReference type="Proteomes" id="UP001189429"/>
    </source>
</evidence>
<feature type="compositionally biased region" description="Low complexity" evidence="1">
    <location>
        <begin position="76"/>
        <end position="96"/>
    </location>
</feature>
<evidence type="ECO:0000256" key="1">
    <source>
        <dbReference type="SAM" id="MobiDB-lite"/>
    </source>
</evidence>
<name>A0ABN9QGC7_9DINO</name>
<proteinExistence type="predicted"/>
<organism evidence="2 3">
    <name type="scientific">Prorocentrum cordatum</name>
    <dbReference type="NCBI Taxonomy" id="2364126"/>
    <lineage>
        <taxon>Eukaryota</taxon>
        <taxon>Sar</taxon>
        <taxon>Alveolata</taxon>
        <taxon>Dinophyceae</taxon>
        <taxon>Prorocentrales</taxon>
        <taxon>Prorocentraceae</taxon>
        <taxon>Prorocentrum</taxon>
    </lineage>
</organism>
<protein>
    <submittedName>
        <fullName evidence="2">Uncharacterized protein</fullName>
    </submittedName>
</protein>
<sequence length="108" mass="11081">GDLNLVGLGAQATAEAVAEALRRERAELRGGSRGLALQALIRITSFAEFAAEAEHRHKALRGAARAADGPPPPGAALPALRGPPLLRRGQLPPLAAEQLPRAGQPGSC</sequence>
<comment type="caution">
    <text evidence="2">The sequence shown here is derived from an EMBL/GenBank/DDBJ whole genome shotgun (WGS) entry which is preliminary data.</text>
</comment>
<dbReference type="EMBL" id="CAUYUJ010003094">
    <property type="protein sequence ID" value="CAK0803805.1"/>
    <property type="molecule type" value="Genomic_DNA"/>
</dbReference>
<reference evidence="2" key="1">
    <citation type="submission" date="2023-10" db="EMBL/GenBank/DDBJ databases">
        <authorList>
            <person name="Chen Y."/>
            <person name="Shah S."/>
            <person name="Dougan E. K."/>
            <person name="Thang M."/>
            <person name="Chan C."/>
        </authorList>
    </citation>
    <scope>NUCLEOTIDE SEQUENCE [LARGE SCALE GENOMIC DNA]</scope>
</reference>
<dbReference type="Proteomes" id="UP001189429">
    <property type="component" value="Unassembled WGS sequence"/>
</dbReference>
<accession>A0ABN9QGC7</accession>
<feature type="non-terminal residue" evidence="2">
    <location>
        <position position="1"/>
    </location>
</feature>
<keyword evidence="3" id="KW-1185">Reference proteome</keyword>
<evidence type="ECO:0000313" key="2">
    <source>
        <dbReference type="EMBL" id="CAK0803805.1"/>
    </source>
</evidence>
<gene>
    <name evidence="2" type="ORF">PCOR1329_LOCUS10842</name>
</gene>
<feature type="region of interest" description="Disordered" evidence="1">
    <location>
        <begin position="59"/>
        <end position="108"/>
    </location>
</feature>